<dbReference type="AlphaFoldDB" id="A0A6V7PC77"/>
<organism evidence="2">
    <name type="scientific">Ananas comosus var. bracteatus</name>
    <name type="common">red pineapple</name>
    <dbReference type="NCBI Taxonomy" id="296719"/>
    <lineage>
        <taxon>Eukaryota</taxon>
        <taxon>Viridiplantae</taxon>
        <taxon>Streptophyta</taxon>
        <taxon>Embryophyta</taxon>
        <taxon>Tracheophyta</taxon>
        <taxon>Spermatophyta</taxon>
        <taxon>Magnoliopsida</taxon>
        <taxon>Liliopsida</taxon>
        <taxon>Poales</taxon>
        <taxon>Bromeliaceae</taxon>
        <taxon>Bromelioideae</taxon>
        <taxon>Ananas</taxon>
    </lineage>
</organism>
<evidence type="ECO:0000313" key="2">
    <source>
        <dbReference type="EMBL" id="CAD1828435.1"/>
    </source>
</evidence>
<reference evidence="2" key="1">
    <citation type="submission" date="2020-07" db="EMBL/GenBank/DDBJ databases">
        <authorList>
            <person name="Lin J."/>
        </authorList>
    </citation>
    <scope>NUCLEOTIDE SEQUENCE</scope>
</reference>
<feature type="compositionally biased region" description="Low complexity" evidence="1">
    <location>
        <begin position="81"/>
        <end position="106"/>
    </location>
</feature>
<proteinExistence type="predicted"/>
<protein>
    <submittedName>
        <fullName evidence="2">Uncharacterized protein</fullName>
    </submittedName>
</protein>
<feature type="region of interest" description="Disordered" evidence="1">
    <location>
        <begin position="1"/>
        <end position="124"/>
    </location>
</feature>
<accession>A0A6V7PC77</accession>
<name>A0A6V7PC77_ANACO</name>
<dbReference type="EMBL" id="LR862147">
    <property type="protein sequence ID" value="CAD1828435.1"/>
    <property type="molecule type" value="Genomic_DNA"/>
</dbReference>
<feature type="compositionally biased region" description="Basic residues" evidence="1">
    <location>
        <begin position="42"/>
        <end position="54"/>
    </location>
</feature>
<evidence type="ECO:0000256" key="1">
    <source>
        <dbReference type="SAM" id="MobiDB-lite"/>
    </source>
</evidence>
<feature type="compositionally biased region" description="Gly residues" evidence="1">
    <location>
        <begin position="1"/>
        <end position="11"/>
    </location>
</feature>
<sequence>MSNISGDGGSFHSGKNTGEDEGHHHHPLLHQSSAIGPEATPHRRPPRRRGASRHSRSECGGDCAVAANANGDEPVRVRDLPQGVPAGPEPAAAPARPQPAVEAAAAGERRRRGRGGAQEGVCVPGADVRAPRGVAGARGPDGDQEALLPEARREEVEVRQVQQEVRGAVGLEGPLQDLRHQGVQVRLWHRLLQERQLHHSQAFCDALGQESNKLNQPMMAHSNLQGPAHVLLSAGNAPVTTSVGLADFTDDAKDPQLKPFSDETALTSPRPLGMAGCMLSSFGPSSLHLKGTIGPLGLDGLGDANIGQGAAGSSGHMSATALLQKAAQMVVAAAVVAVVAVGVRMVDYLGVGPQRSPHEQHNPQQHVGLQGVIPHQRLQSLGPFQEMTHGLISLEKPIWDV</sequence>
<gene>
    <name evidence="2" type="ORF">CB5_LOCUS11646</name>
</gene>